<dbReference type="PROSITE" id="PS51468">
    <property type="entry name" value="VIT"/>
    <property type="match status" value="1"/>
</dbReference>
<protein>
    <submittedName>
        <fullName evidence="3">von Willebrand factor type A domain-containing protein</fullName>
    </submittedName>
</protein>
<dbReference type="PANTHER" id="PTHR45737:SF6">
    <property type="entry name" value="VON WILLEBRAND FACTOR A DOMAIN-CONTAINING PROTEIN 5A"/>
    <property type="match status" value="1"/>
</dbReference>
<sequence length="648" mass="70561">MALSLHHRGFLPLLRVQASATIKELAAQVTLVHTYENEHNWPLEATYTFPVPARAVVCKFAMIRGDGTRVDGVVQERKEARETYEAALVQGHGAALVEQQTPDVFSIAVGNIHPRETVQIELVYATVLTEDEENNSVRFHLPMSICQRFGYSPIPYSIPASSAFLDIVVDLEAVSPIVHIGSPSHSISLQLGPDPFLPDAAELPFSHYARVMLSSASDLDRDFVLTMRSAGLDAPRCVAEIHPFHRTVALALSVVPRFKLPDIPRQEFIFLVDRSGSMRGQRIAALHKALVVMLRSLPAQGTLFQIASFGSSCTMLWEGSRTYNQETLDEATAHVDGMQANYGGTQIRAALARCFGSRRTDRPTSVFLLTDGAAWDVGSVLEEVKTGVASCSTDAYLRVSVLGIGSAAATDMCEGIARVGNGTCVLVTEEETSFTGKIARMLRAARTPLLANITVDWGVDVVEERDDDDEFVVVSGEEDEHIDKGKEKEKTLLSMFDETFDPLQLDLEPVPPPPPVALPPLSRIQQSPFRLQTINPANRLNLYCITQDNLVPKAVTLVGATAEGTEIRLVVPVTLSNLPNAPDSAPVLHALAARKIIQDLEDGQHALARSVPDDCDLLARTVHASIARLGTMYSISSSQTSFVVVDDS</sequence>
<evidence type="ECO:0000313" key="3">
    <source>
        <dbReference type="EMBL" id="KAJ7619507.1"/>
    </source>
</evidence>
<dbReference type="Pfam" id="PF13768">
    <property type="entry name" value="VWA_3"/>
    <property type="match status" value="1"/>
</dbReference>
<dbReference type="InterPro" id="IPR013694">
    <property type="entry name" value="VIT"/>
</dbReference>
<organism evidence="3 4">
    <name type="scientific">Roridomyces roridus</name>
    <dbReference type="NCBI Taxonomy" id="1738132"/>
    <lineage>
        <taxon>Eukaryota</taxon>
        <taxon>Fungi</taxon>
        <taxon>Dikarya</taxon>
        <taxon>Basidiomycota</taxon>
        <taxon>Agaricomycotina</taxon>
        <taxon>Agaricomycetes</taxon>
        <taxon>Agaricomycetidae</taxon>
        <taxon>Agaricales</taxon>
        <taxon>Marasmiineae</taxon>
        <taxon>Mycenaceae</taxon>
        <taxon>Roridomyces</taxon>
    </lineage>
</organism>
<name>A0AAD7BFF4_9AGAR</name>
<evidence type="ECO:0000313" key="4">
    <source>
        <dbReference type="Proteomes" id="UP001221142"/>
    </source>
</evidence>
<evidence type="ECO:0000259" key="1">
    <source>
        <dbReference type="PROSITE" id="PS50234"/>
    </source>
</evidence>
<dbReference type="PANTHER" id="PTHR45737">
    <property type="entry name" value="VON WILLEBRAND FACTOR A DOMAIN-CONTAINING PROTEIN 5A"/>
    <property type="match status" value="1"/>
</dbReference>
<dbReference type="Gene3D" id="3.40.50.410">
    <property type="entry name" value="von Willebrand factor, type A domain"/>
    <property type="match status" value="1"/>
</dbReference>
<dbReference type="Pfam" id="PF08487">
    <property type="entry name" value="VIT"/>
    <property type="match status" value="1"/>
</dbReference>
<evidence type="ECO:0000259" key="2">
    <source>
        <dbReference type="PROSITE" id="PS51468"/>
    </source>
</evidence>
<dbReference type="EMBL" id="JARKIF010000018">
    <property type="protein sequence ID" value="KAJ7619507.1"/>
    <property type="molecule type" value="Genomic_DNA"/>
</dbReference>
<dbReference type="AlphaFoldDB" id="A0AAD7BFF4"/>
<accession>A0AAD7BFF4</accession>
<dbReference type="SMART" id="SM00609">
    <property type="entry name" value="VIT"/>
    <property type="match status" value="1"/>
</dbReference>
<keyword evidence="4" id="KW-1185">Reference proteome</keyword>
<dbReference type="Proteomes" id="UP001221142">
    <property type="component" value="Unassembled WGS sequence"/>
</dbReference>
<dbReference type="SMART" id="SM00327">
    <property type="entry name" value="VWA"/>
    <property type="match status" value="1"/>
</dbReference>
<dbReference type="InterPro" id="IPR036465">
    <property type="entry name" value="vWFA_dom_sf"/>
</dbReference>
<comment type="caution">
    <text evidence="3">The sequence shown here is derived from an EMBL/GenBank/DDBJ whole genome shotgun (WGS) entry which is preliminary data.</text>
</comment>
<feature type="non-terminal residue" evidence="3">
    <location>
        <position position="1"/>
    </location>
</feature>
<proteinExistence type="predicted"/>
<reference evidence="3" key="1">
    <citation type="submission" date="2023-03" db="EMBL/GenBank/DDBJ databases">
        <title>Massive genome expansion in bonnet fungi (Mycena s.s.) driven by repeated elements and novel gene families across ecological guilds.</title>
        <authorList>
            <consortium name="Lawrence Berkeley National Laboratory"/>
            <person name="Harder C.B."/>
            <person name="Miyauchi S."/>
            <person name="Viragh M."/>
            <person name="Kuo A."/>
            <person name="Thoen E."/>
            <person name="Andreopoulos B."/>
            <person name="Lu D."/>
            <person name="Skrede I."/>
            <person name="Drula E."/>
            <person name="Henrissat B."/>
            <person name="Morin E."/>
            <person name="Kohler A."/>
            <person name="Barry K."/>
            <person name="LaButti K."/>
            <person name="Morin E."/>
            <person name="Salamov A."/>
            <person name="Lipzen A."/>
            <person name="Mereny Z."/>
            <person name="Hegedus B."/>
            <person name="Baldrian P."/>
            <person name="Stursova M."/>
            <person name="Weitz H."/>
            <person name="Taylor A."/>
            <person name="Grigoriev I.V."/>
            <person name="Nagy L.G."/>
            <person name="Martin F."/>
            <person name="Kauserud H."/>
        </authorList>
    </citation>
    <scope>NUCLEOTIDE SEQUENCE</scope>
    <source>
        <strain evidence="3">9284</strain>
    </source>
</reference>
<feature type="domain" description="VIT" evidence="2">
    <location>
        <begin position="1"/>
        <end position="126"/>
    </location>
</feature>
<dbReference type="InterPro" id="IPR002035">
    <property type="entry name" value="VWF_A"/>
</dbReference>
<dbReference type="SUPFAM" id="SSF53300">
    <property type="entry name" value="vWA-like"/>
    <property type="match status" value="1"/>
</dbReference>
<gene>
    <name evidence="3" type="ORF">FB45DRAFT_755039</name>
</gene>
<feature type="domain" description="VWFA" evidence="1">
    <location>
        <begin position="267"/>
        <end position="453"/>
    </location>
</feature>
<dbReference type="PROSITE" id="PS50234">
    <property type="entry name" value="VWFA"/>
    <property type="match status" value="1"/>
</dbReference>